<dbReference type="eggNOG" id="KOG4177">
    <property type="taxonomic scope" value="Eukaryota"/>
</dbReference>
<feature type="signal peptide" evidence="3">
    <location>
        <begin position="1"/>
        <end position="19"/>
    </location>
</feature>
<dbReference type="AlphaFoldDB" id="M7SY90"/>
<reference evidence="5" key="1">
    <citation type="journal article" date="2013" name="Genome Announc.">
        <title>Draft genome sequence of the grapevine dieback fungus Eutypa lata UCR-EL1.</title>
        <authorList>
            <person name="Blanco-Ulate B."/>
            <person name="Rolshausen P.E."/>
            <person name="Cantu D."/>
        </authorList>
    </citation>
    <scope>NUCLEOTIDE SEQUENCE [LARGE SCALE GENOMIC DNA]</scope>
    <source>
        <strain evidence="5">UCR-EL1</strain>
    </source>
</reference>
<keyword evidence="3" id="KW-0732">Signal</keyword>
<dbReference type="Proteomes" id="UP000012174">
    <property type="component" value="Unassembled WGS sequence"/>
</dbReference>
<gene>
    <name evidence="4" type="ORF">UCREL1_3712</name>
</gene>
<accession>M7SY90</accession>
<feature type="transmembrane region" description="Helical" evidence="2">
    <location>
        <begin position="246"/>
        <end position="265"/>
    </location>
</feature>
<feature type="transmembrane region" description="Helical" evidence="2">
    <location>
        <begin position="59"/>
        <end position="81"/>
    </location>
</feature>
<feature type="chain" id="PRO_5004085130" evidence="3">
    <location>
        <begin position="20"/>
        <end position="334"/>
    </location>
</feature>
<keyword evidence="2" id="KW-0812">Transmembrane</keyword>
<evidence type="ECO:0000256" key="3">
    <source>
        <dbReference type="SAM" id="SignalP"/>
    </source>
</evidence>
<evidence type="ECO:0000256" key="1">
    <source>
        <dbReference type="SAM" id="MobiDB-lite"/>
    </source>
</evidence>
<name>M7SY90_EUTLA</name>
<dbReference type="OrthoDB" id="7464126at2759"/>
<dbReference type="EMBL" id="KB706111">
    <property type="protein sequence ID" value="EMR69262.1"/>
    <property type="molecule type" value="Genomic_DNA"/>
</dbReference>
<dbReference type="STRING" id="1287681.M7SY90"/>
<feature type="transmembrane region" description="Helical" evidence="2">
    <location>
        <begin position="199"/>
        <end position="226"/>
    </location>
</feature>
<evidence type="ECO:0000313" key="4">
    <source>
        <dbReference type="EMBL" id="EMR69262.1"/>
    </source>
</evidence>
<dbReference type="KEGG" id="ela:UCREL1_3712"/>
<protein>
    <submittedName>
        <fullName evidence="4">Putative ankyrin repeat domain-containing protein 28 protein</fullName>
    </submittedName>
</protein>
<feature type="region of interest" description="Disordered" evidence="1">
    <location>
        <begin position="159"/>
        <end position="181"/>
    </location>
</feature>
<keyword evidence="2" id="KW-1133">Transmembrane helix</keyword>
<evidence type="ECO:0000313" key="5">
    <source>
        <dbReference type="Proteomes" id="UP000012174"/>
    </source>
</evidence>
<keyword evidence="2" id="KW-0472">Membrane</keyword>
<dbReference type="HOGENOM" id="CLU_034392_0_0_1"/>
<evidence type="ECO:0000256" key="2">
    <source>
        <dbReference type="SAM" id="Phobius"/>
    </source>
</evidence>
<proteinExistence type="predicted"/>
<keyword evidence="5" id="KW-1185">Reference proteome</keyword>
<organism evidence="4 5">
    <name type="scientific">Eutypa lata (strain UCR-EL1)</name>
    <name type="common">Grapevine dieback disease fungus</name>
    <name type="synonym">Eutypa armeniacae</name>
    <dbReference type="NCBI Taxonomy" id="1287681"/>
    <lineage>
        <taxon>Eukaryota</taxon>
        <taxon>Fungi</taxon>
        <taxon>Dikarya</taxon>
        <taxon>Ascomycota</taxon>
        <taxon>Pezizomycotina</taxon>
        <taxon>Sordariomycetes</taxon>
        <taxon>Xylariomycetidae</taxon>
        <taxon>Xylariales</taxon>
        <taxon>Diatrypaceae</taxon>
        <taxon>Eutypa</taxon>
    </lineage>
</organism>
<dbReference type="OMA" id="THEIRYK"/>
<sequence length="334" mass="36712">MAKYLVSLIILGCIAGVQAGNDLSDFSNNLATDLGPLLALFGDSITVQYLSESTSFLDYFIFAMAPIGIITAIVSTIRVCGSSSLRAFIGRSQEGESSIEAALCTSTSRDVCEMFNKGGITRVLGRPTILELIQDPRIRNGQGLDLFRNYLDRSISSETSSEWSRTTPAPKHDSNSQTEMLAPTPNLSLNVGIIQRSRWVFFAVAATGLLLESFTLAFAGVGVWVFDWTLNEGAGGAARDYAPTMFILGTILLSTGMWSCAALIGQTTHEIRYKRQDQPDTWLSQLMWLQPGPQVIGDQSFDSFAFFEKEGKRLKIWTSSTKDLSKKYEGFAEW</sequence>